<sequence length="244" mass="26590">MIEQARSSRIERNGNSVFLAVAGEFTCYAESGGPWGTAGHRHPAWTLTLSADGPLTAVDDSGAKVQAAGILVPPHHFHTTTGEIAATTLWIDPHHLRVPGAPRIHALDSTQVRRLLAAITTDFDPDPLRHSLRETFGDPPPADPRITYALTATEDELQMAPRTLDLSPRRLRQLAQAHFHGPLAPLRRWHRLREAGLQLPYQPAAEVAATSGFADQPHLIRTSMAFCGRTPASSPAAANYRPPR</sequence>
<evidence type="ECO:0000259" key="1">
    <source>
        <dbReference type="Pfam" id="PF12833"/>
    </source>
</evidence>
<dbReference type="RefSeq" id="WP_084538051.1">
    <property type="nucleotide sequence ID" value="NZ_CP107943.1"/>
</dbReference>
<dbReference type="EMBL" id="QNRE01000002">
    <property type="protein sequence ID" value="RBO94260.1"/>
    <property type="molecule type" value="Genomic_DNA"/>
</dbReference>
<dbReference type="Gene3D" id="1.10.10.60">
    <property type="entry name" value="Homeodomain-like"/>
    <property type="match status" value="1"/>
</dbReference>
<proteinExistence type="predicted"/>
<dbReference type="STRING" id="1210090.GCA_001613185_05592"/>
<dbReference type="GO" id="GO:0003700">
    <property type="term" value="F:DNA-binding transcription factor activity"/>
    <property type="evidence" value="ECO:0007669"/>
    <property type="project" value="InterPro"/>
</dbReference>
<gene>
    <name evidence="2" type="ORF">DFR74_102683</name>
</gene>
<evidence type="ECO:0000313" key="3">
    <source>
        <dbReference type="Proteomes" id="UP000252586"/>
    </source>
</evidence>
<dbReference type="OrthoDB" id="4549023at2"/>
<dbReference type="GO" id="GO:0043565">
    <property type="term" value="F:sequence-specific DNA binding"/>
    <property type="evidence" value="ECO:0007669"/>
    <property type="project" value="InterPro"/>
</dbReference>
<protein>
    <submittedName>
        <fullName evidence="2">Helix-turn-helix protein</fullName>
    </submittedName>
</protein>
<reference evidence="2 3" key="1">
    <citation type="submission" date="2018-06" db="EMBL/GenBank/DDBJ databases">
        <title>Genomic Encyclopedia of Type Strains, Phase IV (KMG-IV): sequencing the most valuable type-strain genomes for metagenomic binning, comparative biology and taxonomic classification.</title>
        <authorList>
            <person name="Goeker M."/>
        </authorList>
    </citation>
    <scope>NUCLEOTIDE SEQUENCE [LARGE SCALE GENOMIC DNA]</scope>
    <source>
        <strain evidence="2 3">DSM 44599</strain>
    </source>
</reference>
<dbReference type="Pfam" id="PF12833">
    <property type="entry name" value="HTH_18"/>
    <property type="match status" value="1"/>
</dbReference>
<dbReference type="InterPro" id="IPR018060">
    <property type="entry name" value="HTH_AraC"/>
</dbReference>
<dbReference type="AlphaFoldDB" id="A0A366DVZ3"/>
<feature type="domain" description="HTH araC/xylS-type" evidence="1">
    <location>
        <begin position="163"/>
        <end position="232"/>
    </location>
</feature>
<dbReference type="Proteomes" id="UP000252586">
    <property type="component" value="Unassembled WGS sequence"/>
</dbReference>
<evidence type="ECO:0000313" key="2">
    <source>
        <dbReference type="EMBL" id="RBO94260.1"/>
    </source>
</evidence>
<accession>A0A366DVZ3</accession>
<keyword evidence="3" id="KW-1185">Reference proteome</keyword>
<name>A0A366DVZ3_9NOCA</name>
<comment type="caution">
    <text evidence="2">The sequence shown here is derived from an EMBL/GenBank/DDBJ whole genome shotgun (WGS) entry which is preliminary data.</text>
</comment>
<organism evidence="2 3">
    <name type="scientific">Nocardia puris</name>
    <dbReference type="NCBI Taxonomy" id="208602"/>
    <lineage>
        <taxon>Bacteria</taxon>
        <taxon>Bacillati</taxon>
        <taxon>Actinomycetota</taxon>
        <taxon>Actinomycetes</taxon>
        <taxon>Mycobacteriales</taxon>
        <taxon>Nocardiaceae</taxon>
        <taxon>Nocardia</taxon>
    </lineage>
</organism>